<dbReference type="Pfam" id="PF00534">
    <property type="entry name" value="Glycos_transf_1"/>
    <property type="match status" value="1"/>
</dbReference>
<dbReference type="CDD" id="cd03808">
    <property type="entry name" value="GT4_CapM-like"/>
    <property type="match status" value="1"/>
</dbReference>
<feature type="domain" description="Glycosyltransferase subfamily 4-like N-terminal" evidence="2">
    <location>
        <begin position="17"/>
        <end position="181"/>
    </location>
</feature>
<reference evidence="3 4" key="1">
    <citation type="submission" date="2017-09" db="EMBL/GenBank/DDBJ databases">
        <title>Depth-based differentiation of microbial function through sediment-hosted aquifers and enrichment of novel symbionts in the deep terrestrial subsurface.</title>
        <authorList>
            <person name="Probst A.J."/>
            <person name="Ladd B."/>
            <person name="Jarett J.K."/>
            <person name="Geller-Mcgrath D.E."/>
            <person name="Sieber C.M."/>
            <person name="Emerson J.B."/>
            <person name="Anantharaman K."/>
            <person name="Thomas B.C."/>
            <person name="Malmstrom R."/>
            <person name="Stieglmeier M."/>
            <person name="Klingl A."/>
            <person name="Woyke T."/>
            <person name="Ryan C.M."/>
            <person name="Banfield J.F."/>
        </authorList>
    </citation>
    <scope>NUCLEOTIDE SEQUENCE [LARGE SCALE GENOMIC DNA]</scope>
    <source>
        <strain evidence="3">CG22_combo_CG10-13_8_21_14_all_37_9</strain>
    </source>
</reference>
<dbReference type="Proteomes" id="UP000229334">
    <property type="component" value="Unassembled WGS sequence"/>
</dbReference>
<dbReference type="SUPFAM" id="SSF53756">
    <property type="entry name" value="UDP-Glycosyltransferase/glycogen phosphorylase"/>
    <property type="match status" value="1"/>
</dbReference>
<dbReference type="PANTHER" id="PTHR12526">
    <property type="entry name" value="GLYCOSYLTRANSFERASE"/>
    <property type="match status" value="1"/>
</dbReference>
<dbReference type="PANTHER" id="PTHR12526:SF630">
    <property type="entry name" value="GLYCOSYLTRANSFERASE"/>
    <property type="match status" value="1"/>
</dbReference>
<gene>
    <name evidence="3" type="ORF">COX02_01570</name>
</gene>
<name>A0A2H0BKJ8_9BACT</name>
<organism evidence="3 4">
    <name type="scientific">Candidatus Vogelbacteria bacterium CG22_combo_CG10-13_8_21_14_all_37_9</name>
    <dbReference type="NCBI Taxonomy" id="1975046"/>
    <lineage>
        <taxon>Bacteria</taxon>
        <taxon>Candidatus Vogeliibacteriota</taxon>
    </lineage>
</organism>
<evidence type="ECO:0000313" key="3">
    <source>
        <dbReference type="EMBL" id="PIP58203.1"/>
    </source>
</evidence>
<dbReference type="GO" id="GO:0016757">
    <property type="term" value="F:glycosyltransferase activity"/>
    <property type="evidence" value="ECO:0007669"/>
    <property type="project" value="InterPro"/>
</dbReference>
<dbReference type="Gene3D" id="3.40.50.2000">
    <property type="entry name" value="Glycogen Phosphorylase B"/>
    <property type="match status" value="2"/>
</dbReference>
<dbReference type="Pfam" id="PF13439">
    <property type="entry name" value="Glyco_transf_4"/>
    <property type="match status" value="1"/>
</dbReference>
<dbReference type="AlphaFoldDB" id="A0A2H0BKJ8"/>
<proteinExistence type="predicted"/>
<protein>
    <recommendedName>
        <fullName evidence="5">Glycosyl transferase family 1</fullName>
    </recommendedName>
</protein>
<sequence length="383" mass="43574">MTEKRIKIIYLITKGFWGGAQRYVYELATSLPESDYEVKVVFGEGDALEKKLQTANIQTQRIKSLGRDLNLSRDLKTFWSLYKLFRLEKPDIIHLNSSKIGVLGTLAGRLAGVKKIIFTGHGWSFNEDRFWLVKKILILGHWLTIILAHQTIAVSRQVFDQVATWPKVKNKITLIYNGIETINFLSERDARLLLLPDKIEKFWLGTIAELHHNKGLDILIEAFARLIKSLLSSQLGWSLYLVIIGEGEDRGRLEKLISAKRLDGRIILLGQVEDARKYLKAFDIFILPSRTEAFPYALLEAGYAGLPIIASEVGGIPEIIPDAEYGLLVQTGNIAELEKSLKYMITKDHYRALVGPNITKKIKADFSFKQMLEKTIELYRSVN</sequence>
<accession>A0A2H0BKJ8</accession>
<dbReference type="InterPro" id="IPR028098">
    <property type="entry name" value="Glyco_trans_4-like_N"/>
</dbReference>
<evidence type="ECO:0000313" key="4">
    <source>
        <dbReference type="Proteomes" id="UP000229334"/>
    </source>
</evidence>
<dbReference type="EMBL" id="PCSX01000025">
    <property type="protein sequence ID" value="PIP58203.1"/>
    <property type="molecule type" value="Genomic_DNA"/>
</dbReference>
<dbReference type="InterPro" id="IPR001296">
    <property type="entry name" value="Glyco_trans_1"/>
</dbReference>
<comment type="caution">
    <text evidence="3">The sequence shown here is derived from an EMBL/GenBank/DDBJ whole genome shotgun (WGS) entry which is preliminary data.</text>
</comment>
<evidence type="ECO:0000259" key="2">
    <source>
        <dbReference type="Pfam" id="PF13439"/>
    </source>
</evidence>
<evidence type="ECO:0000259" key="1">
    <source>
        <dbReference type="Pfam" id="PF00534"/>
    </source>
</evidence>
<evidence type="ECO:0008006" key="5">
    <source>
        <dbReference type="Google" id="ProtNLM"/>
    </source>
</evidence>
<feature type="domain" description="Glycosyl transferase family 1" evidence="1">
    <location>
        <begin position="204"/>
        <end position="357"/>
    </location>
</feature>